<dbReference type="CDD" id="cd01949">
    <property type="entry name" value="GGDEF"/>
    <property type="match status" value="1"/>
</dbReference>
<comment type="caution">
    <text evidence="3">The sequence shown here is derived from an EMBL/GenBank/DDBJ whole genome shotgun (WGS) entry which is preliminary data.</text>
</comment>
<dbReference type="Pfam" id="PF00990">
    <property type="entry name" value="GGDEF"/>
    <property type="match status" value="1"/>
</dbReference>
<sequence length="280" mass="30243">MRTAQTAPTRPVWDDLIAELPVGVVLMDALGDVLAGNRLAADLLGLRSEELVSGHRPLGWSVRDDSGAPLPNRREIASQVLRTGSVLTLPVAVVRAGLPHVQLWAECHPLEVRGESRVVAFLQPVHTDVPHSRGLVDPLTGLPGRALLHDRLDQALARARTHGTVVTLVLVDVHHLAGVNAEHGFHRGDELLTTIGGRLREGLREDYTVARYGGDEFAVIAEHPCGSGEAVAERVRELAGRAVRMAHTRVRPGVRVCWVTSDGAAPMHSVIANVEERLRG</sequence>
<evidence type="ECO:0000313" key="4">
    <source>
        <dbReference type="Proteomes" id="UP001141259"/>
    </source>
</evidence>
<dbReference type="InterPro" id="IPR052155">
    <property type="entry name" value="Biofilm_reg_signaling"/>
</dbReference>
<reference evidence="3" key="1">
    <citation type="submission" date="2022-08" db="EMBL/GenBank/DDBJ databases">
        <authorList>
            <person name="Tistechok S."/>
            <person name="Samborskyy M."/>
            <person name="Roman I."/>
        </authorList>
    </citation>
    <scope>NUCLEOTIDE SEQUENCE</scope>
    <source>
        <strain evidence="3">DSM 103496</strain>
    </source>
</reference>
<dbReference type="PANTHER" id="PTHR44757">
    <property type="entry name" value="DIGUANYLATE CYCLASE DGCP"/>
    <property type="match status" value="1"/>
</dbReference>
<dbReference type="InterPro" id="IPR000014">
    <property type="entry name" value="PAS"/>
</dbReference>
<feature type="domain" description="PAS" evidence="1">
    <location>
        <begin position="9"/>
        <end position="53"/>
    </location>
</feature>
<dbReference type="NCBIfam" id="TIGR00254">
    <property type="entry name" value="GGDEF"/>
    <property type="match status" value="1"/>
</dbReference>
<dbReference type="InterPro" id="IPR029787">
    <property type="entry name" value="Nucleotide_cyclase"/>
</dbReference>
<accession>A0A9X2VVW2</accession>
<dbReference type="RefSeq" id="WP_259629102.1">
    <property type="nucleotide sequence ID" value="NZ_JANYMP010000035.1"/>
</dbReference>
<dbReference type="InterPro" id="IPR035965">
    <property type="entry name" value="PAS-like_dom_sf"/>
</dbReference>
<evidence type="ECO:0000313" key="3">
    <source>
        <dbReference type="EMBL" id="MCS7483649.1"/>
    </source>
</evidence>
<proteinExistence type="predicted"/>
<dbReference type="SUPFAM" id="SSF55785">
    <property type="entry name" value="PYP-like sensor domain (PAS domain)"/>
    <property type="match status" value="1"/>
</dbReference>
<protein>
    <submittedName>
        <fullName evidence="3">GGDEF domain-containing protein</fullName>
    </submittedName>
</protein>
<keyword evidence="4" id="KW-1185">Reference proteome</keyword>
<dbReference type="AlphaFoldDB" id="A0A9X2VVW2"/>
<organism evidence="3 4">
    <name type="scientific">Umezawaea endophytica</name>
    <dbReference type="NCBI Taxonomy" id="1654476"/>
    <lineage>
        <taxon>Bacteria</taxon>
        <taxon>Bacillati</taxon>
        <taxon>Actinomycetota</taxon>
        <taxon>Actinomycetes</taxon>
        <taxon>Pseudonocardiales</taxon>
        <taxon>Pseudonocardiaceae</taxon>
        <taxon>Umezawaea</taxon>
    </lineage>
</organism>
<name>A0A9X2VVW2_9PSEU</name>
<dbReference type="SMART" id="SM00267">
    <property type="entry name" value="GGDEF"/>
    <property type="match status" value="1"/>
</dbReference>
<dbReference type="Proteomes" id="UP001141259">
    <property type="component" value="Unassembled WGS sequence"/>
</dbReference>
<gene>
    <name evidence="3" type="ORF">NZH93_42990</name>
</gene>
<dbReference type="SUPFAM" id="SSF55073">
    <property type="entry name" value="Nucleotide cyclase"/>
    <property type="match status" value="1"/>
</dbReference>
<dbReference type="EMBL" id="JANYMP010000035">
    <property type="protein sequence ID" value="MCS7483649.1"/>
    <property type="molecule type" value="Genomic_DNA"/>
</dbReference>
<dbReference type="Gene3D" id="3.30.70.270">
    <property type="match status" value="1"/>
</dbReference>
<evidence type="ECO:0000259" key="1">
    <source>
        <dbReference type="PROSITE" id="PS50112"/>
    </source>
</evidence>
<dbReference type="PANTHER" id="PTHR44757:SF2">
    <property type="entry name" value="BIOFILM ARCHITECTURE MAINTENANCE PROTEIN MBAA"/>
    <property type="match status" value="1"/>
</dbReference>
<dbReference type="PROSITE" id="PS50112">
    <property type="entry name" value="PAS"/>
    <property type="match status" value="1"/>
</dbReference>
<feature type="domain" description="GGDEF" evidence="2">
    <location>
        <begin position="164"/>
        <end position="280"/>
    </location>
</feature>
<dbReference type="PROSITE" id="PS50887">
    <property type="entry name" value="GGDEF"/>
    <property type="match status" value="1"/>
</dbReference>
<evidence type="ECO:0000259" key="2">
    <source>
        <dbReference type="PROSITE" id="PS50887"/>
    </source>
</evidence>
<dbReference type="InterPro" id="IPR043128">
    <property type="entry name" value="Rev_trsase/Diguanyl_cyclase"/>
</dbReference>
<dbReference type="InterPro" id="IPR000160">
    <property type="entry name" value="GGDEF_dom"/>
</dbReference>